<organism evidence="1 2">
    <name type="scientific">Thermus arciformis</name>
    <dbReference type="NCBI Taxonomy" id="482827"/>
    <lineage>
        <taxon>Bacteria</taxon>
        <taxon>Thermotogati</taxon>
        <taxon>Deinococcota</taxon>
        <taxon>Deinococci</taxon>
        <taxon>Thermales</taxon>
        <taxon>Thermaceae</taxon>
        <taxon>Thermus</taxon>
    </lineage>
</organism>
<evidence type="ECO:0000313" key="2">
    <source>
        <dbReference type="Proteomes" id="UP000199446"/>
    </source>
</evidence>
<gene>
    <name evidence="1" type="ORF">SAMN04488243_10398</name>
</gene>
<evidence type="ECO:0000313" key="1">
    <source>
        <dbReference type="EMBL" id="SDE54179.1"/>
    </source>
</evidence>
<dbReference type="AlphaFoldDB" id="A0A1G7DRQ0"/>
<dbReference type="Proteomes" id="UP000199446">
    <property type="component" value="Unassembled WGS sequence"/>
</dbReference>
<dbReference type="STRING" id="482827.SAMN04488243_10398"/>
<reference evidence="2" key="1">
    <citation type="submission" date="2016-10" db="EMBL/GenBank/DDBJ databases">
        <authorList>
            <person name="Varghese N."/>
            <person name="Submissions S."/>
        </authorList>
    </citation>
    <scope>NUCLEOTIDE SEQUENCE [LARGE SCALE GENOMIC DNA]</scope>
    <source>
        <strain evidence="2">CGMCC 1.6992</strain>
    </source>
</reference>
<sequence>MRQRGLWVALYLLLTLAASTGVALQMYLMRVQNPGLGADLCQAPGEDRPLEHSPLCGLQVAPGLPPVAEPAPPTLLHLLKARPASRPGHAPLSLDFLAPRAPPFALA</sequence>
<keyword evidence="2" id="KW-1185">Reference proteome</keyword>
<proteinExistence type="predicted"/>
<protein>
    <submittedName>
        <fullName evidence="1">Uncharacterized protein</fullName>
    </submittedName>
</protein>
<name>A0A1G7DRQ0_9DEIN</name>
<dbReference type="EMBL" id="FNBC01000003">
    <property type="protein sequence ID" value="SDE54179.1"/>
    <property type="molecule type" value="Genomic_DNA"/>
</dbReference>
<dbReference type="RefSeq" id="WP_176758122.1">
    <property type="nucleotide sequence ID" value="NZ_FNBC01000003.1"/>
</dbReference>
<accession>A0A1G7DRQ0</accession>